<accession>G5S9Y1</accession>
<dbReference type="Proteomes" id="UP000003536">
    <property type="component" value="Unassembled WGS sequence"/>
</dbReference>
<dbReference type="AlphaFoldDB" id="G5S9Y1"/>
<evidence type="ECO:0000313" key="1">
    <source>
        <dbReference type="EMBL" id="EHD04386.1"/>
    </source>
</evidence>
<reference evidence="1 2" key="1">
    <citation type="journal article" date="2011" name="BMC Genomics">
        <title>Genome sequencing reveals diversification of virulence factor content and possible host adaptation in distinct subpopulations of Salmonella enterica.</title>
        <authorList>
            <person name="den Bakker H.C."/>
            <person name="Moreno Switt A.I."/>
            <person name="Govoni G."/>
            <person name="Cummings C.A."/>
            <person name="Ranieri M.L."/>
            <person name="Degoricija L."/>
            <person name="Hoelzer K."/>
            <person name="Rodriguez-Rivera L.D."/>
            <person name="Brown S."/>
            <person name="Bolchacova E."/>
            <person name="Furtado M.R."/>
            <person name="Wiedmann M."/>
        </authorList>
    </citation>
    <scope>NUCLEOTIDE SEQUENCE [LARGE SCALE GENOMIC DNA]</scope>
    <source>
        <strain evidence="1 2">A4-580</strain>
    </source>
</reference>
<comment type="caution">
    <text evidence="1">The sequence shown here is derived from an EMBL/GenBank/DDBJ whole genome shotgun (WGS) entry which is preliminary data.</text>
</comment>
<proteinExistence type="predicted"/>
<sequence length="37" mass="4172">MQHDIVGVNHRYIEAKKLIHGVMRDRALNVKATDNAG</sequence>
<evidence type="ECO:0000313" key="2">
    <source>
        <dbReference type="Proteomes" id="UP000003536"/>
    </source>
</evidence>
<name>G5S9Y1_SALET</name>
<gene>
    <name evidence="1" type="ORF">LTSEWAN_1817</name>
</gene>
<feature type="non-terminal residue" evidence="1">
    <location>
        <position position="37"/>
    </location>
</feature>
<dbReference type="EMBL" id="AFCX01000600">
    <property type="protein sequence ID" value="EHD04386.1"/>
    <property type="molecule type" value="Genomic_DNA"/>
</dbReference>
<organism evidence="1 2">
    <name type="scientific">Salmonella enterica subsp. enterica serovar Wandsworth str. A4-580</name>
    <dbReference type="NCBI Taxonomy" id="913086"/>
    <lineage>
        <taxon>Bacteria</taxon>
        <taxon>Pseudomonadati</taxon>
        <taxon>Pseudomonadota</taxon>
        <taxon>Gammaproteobacteria</taxon>
        <taxon>Enterobacterales</taxon>
        <taxon>Enterobacteriaceae</taxon>
        <taxon>Salmonella</taxon>
    </lineage>
</organism>
<protein>
    <submittedName>
        <fullName evidence="1">Uncharacterized protein</fullName>
    </submittedName>
</protein>